<dbReference type="Gene3D" id="1.10.10.10">
    <property type="entry name" value="Winged helix-like DNA-binding domain superfamily/Winged helix DNA-binding domain"/>
    <property type="match status" value="1"/>
</dbReference>
<dbReference type="PRINTS" id="PR00598">
    <property type="entry name" value="HTHMARR"/>
</dbReference>
<evidence type="ECO:0000259" key="1">
    <source>
        <dbReference type="PROSITE" id="PS50995"/>
    </source>
</evidence>
<dbReference type="GO" id="GO:0006950">
    <property type="term" value="P:response to stress"/>
    <property type="evidence" value="ECO:0007669"/>
    <property type="project" value="TreeGrafter"/>
</dbReference>
<dbReference type="PROSITE" id="PS50995">
    <property type="entry name" value="HTH_MARR_2"/>
    <property type="match status" value="1"/>
</dbReference>
<evidence type="ECO:0000313" key="2">
    <source>
        <dbReference type="EMBL" id="MCJ8499776.1"/>
    </source>
</evidence>
<organism evidence="2 3">
    <name type="scientific">Desulfatitalea alkaliphila</name>
    <dbReference type="NCBI Taxonomy" id="2929485"/>
    <lineage>
        <taxon>Bacteria</taxon>
        <taxon>Pseudomonadati</taxon>
        <taxon>Thermodesulfobacteriota</taxon>
        <taxon>Desulfobacteria</taxon>
        <taxon>Desulfobacterales</taxon>
        <taxon>Desulfosarcinaceae</taxon>
        <taxon>Desulfatitalea</taxon>
    </lineage>
</organism>
<dbReference type="PANTHER" id="PTHR33164:SF43">
    <property type="entry name" value="HTH-TYPE TRANSCRIPTIONAL REPRESSOR YETL"/>
    <property type="match status" value="1"/>
</dbReference>
<dbReference type="SUPFAM" id="SSF46785">
    <property type="entry name" value="Winged helix' DNA-binding domain"/>
    <property type="match status" value="1"/>
</dbReference>
<dbReference type="InterPro" id="IPR000835">
    <property type="entry name" value="HTH_MarR-typ"/>
</dbReference>
<dbReference type="Proteomes" id="UP001165427">
    <property type="component" value="Unassembled WGS sequence"/>
</dbReference>
<dbReference type="SMART" id="SM00347">
    <property type="entry name" value="HTH_MARR"/>
    <property type="match status" value="1"/>
</dbReference>
<comment type="caution">
    <text evidence="2">The sequence shown here is derived from an EMBL/GenBank/DDBJ whole genome shotgun (WGS) entry which is preliminary data.</text>
</comment>
<keyword evidence="3" id="KW-1185">Reference proteome</keyword>
<dbReference type="InterPro" id="IPR036388">
    <property type="entry name" value="WH-like_DNA-bd_sf"/>
</dbReference>
<dbReference type="EMBL" id="JALJRB010000003">
    <property type="protein sequence ID" value="MCJ8499776.1"/>
    <property type="molecule type" value="Genomic_DNA"/>
</dbReference>
<dbReference type="InterPro" id="IPR036390">
    <property type="entry name" value="WH_DNA-bd_sf"/>
</dbReference>
<evidence type="ECO:0000313" key="3">
    <source>
        <dbReference type="Proteomes" id="UP001165427"/>
    </source>
</evidence>
<accession>A0AA41R194</accession>
<sequence length="169" mass="18931">MPSQTRIDGIEAYARRIKGIDMQALREGLAIAQLHRQVEQAMDSYLAAATLSARQIEIMESLYHHPEGVMTPADLAEEVHLTRSSMTGLLDALERRGYAQRDPHPGDRRKLAVSLTSRGREFLKGLLTGRYRKLDRIMGSLTSNERAVLLRAYRKVLDVVHGDLAGARP</sequence>
<dbReference type="Pfam" id="PF01047">
    <property type="entry name" value="MarR"/>
    <property type="match status" value="1"/>
</dbReference>
<dbReference type="InterPro" id="IPR039422">
    <property type="entry name" value="MarR/SlyA-like"/>
</dbReference>
<dbReference type="AlphaFoldDB" id="A0AA41R194"/>
<proteinExistence type="predicted"/>
<feature type="domain" description="HTH marR-type" evidence="1">
    <location>
        <begin position="24"/>
        <end position="158"/>
    </location>
</feature>
<dbReference type="PANTHER" id="PTHR33164">
    <property type="entry name" value="TRANSCRIPTIONAL REGULATOR, MARR FAMILY"/>
    <property type="match status" value="1"/>
</dbReference>
<dbReference type="GO" id="GO:0003700">
    <property type="term" value="F:DNA-binding transcription factor activity"/>
    <property type="evidence" value="ECO:0007669"/>
    <property type="project" value="InterPro"/>
</dbReference>
<dbReference type="RefSeq" id="WP_246903271.1">
    <property type="nucleotide sequence ID" value="NZ_JALJRB010000003.1"/>
</dbReference>
<reference evidence="2" key="1">
    <citation type="submission" date="2022-04" db="EMBL/GenBank/DDBJ databases">
        <title>Desulfatitalea alkaliphila sp. nov., a novel anaerobic sulfate-reducing bacterium isolated from terrestrial mud volcano, Taman Peninsula, Russia.</title>
        <authorList>
            <person name="Khomyakova M.A."/>
            <person name="Merkel A.Y."/>
            <person name="Slobodkin A.I."/>
        </authorList>
    </citation>
    <scope>NUCLEOTIDE SEQUENCE</scope>
    <source>
        <strain evidence="2">M08but</strain>
    </source>
</reference>
<gene>
    <name evidence="2" type="ORF">MRX98_04255</name>
</gene>
<name>A0AA41R194_9BACT</name>
<protein>
    <submittedName>
        <fullName evidence="2">MarR family transcriptional regulator</fullName>
    </submittedName>
</protein>